<dbReference type="GO" id="GO:0004674">
    <property type="term" value="F:protein serine/threonine kinase activity"/>
    <property type="evidence" value="ECO:0007669"/>
    <property type="project" value="UniProtKB-EC"/>
</dbReference>
<keyword evidence="2" id="KW-0808">Transferase</keyword>
<name>A0A7S0QQX0_9CRYP</name>
<sequence length="254" mass="27937">MPRGAAGTGGYMSPELAEGVVGLEGLDARADVWAAGVVLHEALSGERLFPQYEVMVVARKIRTYSYRPPAVGATAVPGLNSVLRRMLSTDRAARYSDAGETLEAIELVSREPDADLCLAVLEGRAVPALRALFLRHWAAKEGMQWKDTPENGRLYLAREVACNREAINWLVREQLEAGDSGSWDAMVLCTILLWSRVHPLEEAEAPEDYADVACFLEWGSERARGVAWSADKAARCTAVIWRFIERHLPGESNA</sequence>
<organism evidence="7">
    <name type="scientific">Cryptomonas curvata</name>
    <dbReference type="NCBI Taxonomy" id="233186"/>
    <lineage>
        <taxon>Eukaryota</taxon>
        <taxon>Cryptophyceae</taxon>
        <taxon>Cryptomonadales</taxon>
        <taxon>Cryptomonadaceae</taxon>
        <taxon>Cryptomonas</taxon>
    </lineage>
</organism>
<evidence type="ECO:0000256" key="4">
    <source>
        <dbReference type="ARBA" id="ARBA00022777"/>
    </source>
</evidence>
<dbReference type="InterPro" id="IPR050660">
    <property type="entry name" value="NEK_Ser/Thr_kinase"/>
</dbReference>
<protein>
    <recommendedName>
        <fullName evidence="1">non-specific serine/threonine protein kinase</fullName>
        <ecNumber evidence="1">2.7.11.1</ecNumber>
    </recommendedName>
</protein>
<evidence type="ECO:0000313" key="7">
    <source>
        <dbReference type="EMBL" id="CAD8643772.1"/>
    </source>
</evidence>
<dbReference type="AlphaFoldDB" id="A0A7S0QQX0"/>
<evidence type="ECO:0000256" key="2">
    <source>
        <dbReference type="ARBA" id="ARBA00022679"/>
    </source>
</evidence>
<dbReference type="EC" id="2.7.11.1" evidence="1"/>
<proteinExistence type="predicted"/>
<feature type="domain" description="Protein kinase" evidence="6">
    <location>
        <begin position="1"/>
        <end position="108"/>
    </location>
</feature>
<dbReference type="EMBL" id="HBEZ01039002">
    <property type="protein sequence ID" value="CAD8643772.1"/>
    <property type="molecule type" value="Transcribed_RNA"/>
</dbReference>
<evidence type="ECO:0000259" key="6">
    <source>
        <dbReference type="PROSITE" id="PS50011"/>
    </source>
</evidence>
<dbReference type="InterPro" id="IPR000719">
    <property type="entry name" value="Prot_kinase_dom"/>
</dbReference>
<dbReference type="InterPro" id="IPR011009">
    <property type="entry name" value="Kinase-like_dom_sf"/>
</dbReference>
<dbReference type="PANTHER" id="PTHR43671">
    <property type="entry name" value="SERINE/THREONINE-PROTEIN KINASE NEK"/>
    <property type="match status" value="1"/>
</dbReference>
<reference evidence="7" key="1">
    <citation type="submission" date="2021-01" db="EMBL/GenBank/DDBJ databases">
        <authorList>
            <person name="Corre E."/>
            <person name="Pelletier E."/>
            <person name="Niang G."/>
            <person name="Scheremetjew M."/>
            <person name="Finn R."/>
            <person name="Kale V."/>
            <person name="Holt S."/>
            <person name="Cochrane G."/>
            <person name="Meng A."/>
            <person name="Brown T."/>
            <person name="Cohen L."/>
        </authorList>
    </citation>
    <scope>NUCLEOTIDE SEQUENCE</scope>
    <source>
        <strain evidence="7">CCAP979/52</strain>
    </source>
</reference>
<keyword evidence="5" id="KW-0067">ATP-binding</keyword>
<accession>A0A7S0QQX0</accession>
<evidence type="ECO:0000256" key="1">
    <source>
        <dbReference type="ARBA" id="ARBA00012513"/>
    </source>
</evidence>
<dbReference type="SUPFAM" id="SSF56112">
    <property type="entry name" value="Protein kinase-like (PK-like)"/>
    <property type="match status" value="1"/>
</dbReference>
<gene>
    <name evidence="7" type="ORF">CCUR1050_LOCUS21457</name>
</gene>
<dbReference type="PANTHER" id="PTHR43671:SF13">
    <property type="entry name" value="SERINE_THREONINE-PROTEIN KINASE NEK2"/>
    <property type="match status" value="1"/>
</dbReference>
<evidence type="ECO:0000256" key="5">
    <source>
        <dbReference type="ARBA" id="ARBA00022840"/>
    </source>
</evidence>
<dbReference type="Gene3D" id="1.10.510.10">
    <property type="entry name" value="Transferase(Phosphotransferase) domain 1"/>
    <property type="match status" value="1"/>
</dbReference>
<dbReference type="GO" id="GO:0005524">
    <property type="term" value="F:ATP binding"/>
    <property type="evidence" value="ECO:0007669"/>
    <property type="project" value="UniProtKB-KW"/>
</dbReference>
<keyword evidence="3" id="KW-0547">Nucleotide-binding</keyword>
<evidence type="ECO:0000256" key="3">
    <source>
        <dbReference type="ARBA" id="ARBA00022741"/>
    </source>
</evidence>
<dbReference type="PROSITE" id="PS50011">
    <property type="entry name" value="PROTEIN_KINASE_DOM"/>
    <property type="match status" value="1"/>
</dbReference>
<keyword evidence="4" id="KW-0418">Kinase</keyword>